<dbReference type="PANTHER" id="PTHR43345">
    <property type="entry name" value="3-ISOPROPYLMALATE DEHYDRATASE SMALL SUBUNIT 2-RELATED-RELATED"/>
    <property type="match status" value="1"/>
</dbReference>
<dbReference type="InterPro" id="IPR015928">
    <property type="entry name" value="Aconitase/3IPM_dehydase_swvl"/>
</dbReference>
<dbReference type="EC" id="4.2.1.33" evidence="6"/>
<evidence type="ECO:0000256" key="2">
    <source>
        <dbReference type="ARBA" id="ARBA00002695"/>
    </source>
</evidence>
<organism evidence="12 13">
    <name type="scientific">Durusdinium trenchii</name>
    <dbReference type="NCBI Taxonomy" id="1381693"/>
    <lineage>
        <taxon>Eukaryota</taxon>
        <taxon>Sar</taxon>
        <taxon>Alveolata</taxon>
        <taxon>Dinophyceae</taxon>
        <taxon>Suessiales</taxon>
        <taxon>Symbiodiniaceae</taxon>
        <taxon>Durusdinium</taxon>
    </lineage>
</organism>
<keyword evidence="7" id="KW-0432">Leucine biosynthesis</keyword>
<evidence type="ECO:0000256" key="1">
    <source>
        <dbReference type="ARBA" id="ARBA00000491"/>
    </source>
</evidence>
<evidence type="ECO:0000256" key="10">
    <source>
        <dbReference type="ARBA" id="ARBA00023304"/>
    </source>
</evidence>
<dbReference type="InterPro" id="IPR000573">
    <property type="entry name" value="AconitaseA/IPMdHydase_ssu_swvl"/>
</dbReference>
<dbReference type="NCBIfam" id="NF002458">
    <property type="entry name" value="PRK01641.1"/>
    <property type="match status" value="1"/>
</dbReference>
<dbReference type="Gene3D" id="3.20.19.10">
    <property type="entry name" value="Aconitase, domain 4"/>
    <property type="match status" value="1"/>
</dbReference>
<comment type="function">
    <text evidence="2">Catalyzes the isomerization between 2-isopropylmalate and 3-isopropylmalate, via the formation of 2-isopropylmaleate.</text>
</comment>
<evidence type="ECO:0000256" key="4">
    <source>
        <dbReference type="ARBA" id="ARBA00009845"/>
    </source>
</evidence>
<evidence type="ECO:0000256" key="5">
    <source>
        <dbReference type="ARBA" id="ARBA00011271"/>
    </source>
</evidence>
<evidence type="ECO:0000313" key="12">
    <source>
        <dbReference type="EMBL" id="CAK9077881.1"/>
    </source>
</evidence>
<dbReference type="EMBL" id="CAXAMM010037891">
    <property type="protein sequence ID" value="CAK9077881.1"/>
    <property type="molecule type" value="Genomic_DNA"/>
</dbReference>
<comment type="caution">
    <text evidence="12">The sequence shown here is derived from an EMBL/GenBank/DDBJ whole genome shotgun (WGS) entry which is preliminary data.</text>
</comment>
<proteinExistence type="inferred from homology"/>
<evidence type="ECO:0000256" key="9">
    <source>
        <dbReference type="ARBA" id="ARBA00023239"/>
    </source>
</evidence>
<feature type="domain" description="Aconitase A/isopropylmalate dehydratase small subunit swivel" evidence="11">
    <location>
        <begin position="153"/>
        <end position="275"/>
    </location>
</feature>
<comment type="similarity">
    <text evidence="4">Belongs to the LeuD family. LeuD type 1 subfamily.</text>
</comment>
<keyword evidence="10" id="KW-0100">Branched-chain amino acid biosynthesis</keyword>
<name>A0ABP0PQ28_9DINO</name>
<evidence type="ECO:0000259" key="11">
    <source>
        <dbReference type="Pfam" id="PF00694"/>
    </source>
</evidence>
<gene>
    <name evidence="12" type="ORF">SCF082_LOCUS37331</name>
</gene>
<dbReference type="PANTHER" id="PTHR43345:SF5">
    <property type="entry name" value="3-ISOPROPYLMALATE DEHYDRATASE SMALL SUBUNIT"/>
    <property type="match status" value="1"/>
</dbReference>
<keyword evidence="9" id="KW-0456">Lyase</keyword>
<evidence type="ECO:0000256" key="8">
    <source>
        <dbReference type="ARBA" id="ARBA00022605"/>
    </source>
</evidence>
<dbReference type="CDD" id="cd01577">
    <property type="entry name" value="IPMI_Swivel"/>
    <property type="match status" value="1"/>
</dbReference>
<accession>A0ABP0PQ28</accession>
<sequence length="353" mass="39278">MHVLDTPKRLLAIAETLHRWAGALAALDRTRRAKVVRYAEAIADTLGRAARFSVRLAAEPDDKVAERGLARELGRITGYLETLVAVLKHHLDGRKLAGVKRRLEQLGTRRVGRASGGAAARTRIDRLFAAEGYFRALADSLRTEDLQGRKKTMEKFTTLTGVAAPFPMRNVDTDMIIPKQFLKTIKRTGLGKSLFYELRYDQEGRELSDFVLNRPAYRNAEILITGENFGCGSSREHAPWALLDFGFRCIIAPDFADIFYNNCFQNGILAIKLPQAQVDKLLDDANRGANATLTVDLEAQEIRGPDGGVIAFEIDPFRKHCLLNGLDAIGLTLEKEKAISDFEARTAEARPWA</sequence>
<evidence type="ECO:0000256" key="3">
    <source>
        <dbReference type="ARBA" id="ARBA00004729"/>
    </source>
</evidence>
<dbReference type="NCBIfam" id="TIGR00171">
    <property type="entry name" value="leuD"/>
    <property type="match status" value="1"/>
</dbReference>
<keyword evidence="8" id="KW-0028">Amino-acid biosynthesis</keyword>
<dbReference type="Proteomes" id="UP001642464">
    <property type="component" value="Unassembled WGS sequence"/>
</dbReference>
<dbReference type="HAMAP" id="MF_01031">
    <property type="entry name" value="LeuD_type1"/>
    <property type="match status" value="1"/>
</dbReference>
<keyword evidence="13" id="KW-1185">Reference proteome</keyword>
<dbReference type="SUPFAM" id="SSF52016">
    <property type="entry name" value="LeuD/IlvD-like"/>
    <property type="match status" value="1"/>
</dbReference>
<reference evidence="12 13" key="1">
    <citation type="submission" date="2024-02" db="EMBL/GenBank/DDBJ databases">
        <authorList>
            <person name="Chen Y."/>
            <person name="Shah S."/>
            <person name="Dougan E. K."/>
            <person name="Thang M."/>
            <person name="Chan C."/>
        </authorList>
    </citation>
    <scope>NUCLEOTIDE SEQUENCE [LARGE SCALE GENOMIC DNA]</scope>
</reference>
<evidence type="ECO:0000256" key="6">
    <source>
        <dbReference type="ARBA" id="ARBA00011998"/>
    </source>
</evidence>
<comment type="pathway">
    <text evidence="3">Amino-acid biosynthesis; L-leucine biosynthesis; L-leucine from 3-methyl-2-oxobutanoate: step 2/4.</text>
</comment>
<dbReference type="InterPro" id="IPR050075">
    <property type="entry name" value="LeuD"/>
</dbReference>
<comment type="subunit">
    <text evidence="5">Heterodimer of LeuC and LeuD.</text>
</comment>
<dbReference type="InterPro" id="IPR004431">
    <property type="entry name" value="3-IsopropMal_deHydase_ssu"/>
</dbReference>
<dbReference type="Pfam" id="PF00694">
    <property type="entry name" value="Aconitase_C"/>
    <property type="match status" value="1"/>
</dbReference>
<protein>
    <recommendedName>
        <fullName evidence="6">3-isopropylmalate dehydratase</fullName>
        <ecNumber evidence="6">4.2.1.33</ecNumber>
    </recommendedName>
</protein>
<dbReference type="InterPro" id="IPR033940">
    <property type="entry name" value="IPMI_Swivel"/>
</dbReference>
<comment type="catalytic activity">
    <reaction evidence="1">
        <text>(2R,3S)-3-isopropylmalate = (2S)-2-isopropylmalate</text>
        <dbReference type="Rhea" id="RHEA:32287"/>
        <dbReference type="ChEBI" id="CHEBI:1178"/>
        <dbReference type="ChEBI" id="CHEBI:35121"/>
        <dbReference type="EC" id="4.2.1.33"/>
    </reaction>
</comment>
<evidence type="ECO:0000313" key="13">
    <source>
        <dbReference type="Proteomes" id="UP001642464"/>
    </source>
</evidence>
<dbReference type="GO" id="GO:0016853">
    <property type="term" value="F:isomerase activity"/>
    <property type="evidence" value="ECO:0007669"/>
    <property type="project" value="UniProtKB-KW"/>
</dbReference>
<keyword evidence="12" id="KW-0413">Isomerase</keyword>
<evidence type="ECO:0000256" key="7">
    <source>
        <dbReference type="ARBA" id="ARBA00022430"/>
    </source>
</evidence>